<evidence type="ECO:0000313" key="7">
    <source>
        <dbReference type="Proteomes" id="UP001190700"/>
    </source>
</evidence>
<evidence type="ECO:0000256" key="1">
    <source>
        <dbReference type="ARBA" id="ARBA00008140"/>
    </source>
</evidence>
<dbReference type="GO" id="GO:0016579">
    <property type="term" value="P:protein deubiquitination"/>
    <property type="evidence" value="ECO:0007669"/>
    <property type="project" value="TreeGrafter"/>
</dbReference>
<dbReference type="GO" id="GO:0006508">
    <property type="term" value="P:proteolysis"/>
    <property type="evidence" value="ECO:0007669"/>
    <property type="project" value="UniProtKB-KW"/>
</dbReference>
<accession>A0AAE0GLX4</accession>
<dbReference type="AlphaFoldDB" id="A0AAE0GLX4"/>
<organism evidence="6 7">
    <name type="scientific">Cymbomonas tetramitiformis</name>
    <dbReference type="NCBI Taxonomy" id="36881"/>
    <lineage>
        <taxon>Eukaryota</taxon>
        <taxon>Viridiplantae</taxon>
        <taxon>Chlorophyta</taxon>
        <taxon>Pyramimonadophyceae</taxon>
        <taxon>Pyramimonadales</taxon>
        <taxon>Pyramimonadaceae</taxon>
        <taxon>Cymbomonas</taxon>
    </lineage>
</organism>
<keyword evidence="7" id="KW-1185">Reference proteome</keyword>
<dbReference type="SMART" id="SM01179">
    <property type="entry name" value="DUF862"/>
    <property type="match status" value="1"/>
</dbReference>
<evidence type="ECO:0000259" key="5">
    <source>
        <dbReference type="PROSITE" id="PS51858"/>
    </source>
</evidence>
<evidence type="ECO:0000256" key="4">
    <source>
        <dbReference type="SAM" id="MobiDB-lite"/>
    </source>
</evidence>
<feature type="compositionally biased region" description="Pro residues" evidence="4">
    <location>
        <begin position="237"/>
        <end position="255"/>
    </location>
</feature>
<evidence type="ECO:0000256" key="2">
    <source>
        <dbReference type="ARBA" id="ARBA00022670"/>
    </source>
</evidence>
<reference evidence="6 7" key="1">
    <citation type="journal article" date="2015" name="Genome Biol. Evol.">
        <title>Comparative Genomics of a Bacterivorous Green Alga Reveals Evolutionary Causalities and Consequences of Phago-Mixotrophic Mode of Nutrition.</title>
        <authorList>
            <person name="Burns J.A."/>
            <person name="Paasch A."/>
            <person name="Narechania A."/>
            <person name="Kim E."/>
        </authorList>
    </citation>
    <scope>NUCLEOTIDE SEQUENCE [LARGE SCALE GENOMIC DNA]</scope>
    <source>
        <strain evidence="6 7">PLY_AMNH</strain>
    </source>
</reference>
<dbReference type="EMBL" id="LGRX02004370">
    <property type="protein sequence ID" value="KAK3280509.1"/>
    <property type="molecule type" value="Genomic_DNA"/>
</dbReference>
<keyword evidence="2" id="KW-0645">Protease</keyword>
<dbReference type="GO" id="GO:0101005">
    <property type="term" value="F:deubiquitinase activity"/>
    <property type="evidence" value="ECO:0007669"/>
    <property type="project" value="TreeGrafter"/>
</dbReference>
<dbReference type="InterPro" id="IPR042266">
    <property type="entry name" value="PPPDE_sf"/>
</dbReference>
<gene>
    <name evidence="6" type="ORF">CYMTET_11653</name>
</gene>
<feature type="domain" description="PPPDE" evidence="5">
    <location>
        <begin position="3"/>
        <end position="139"/>
    </location>
</feature>
<dbReference type="PANTHER" id="PTHR12378:SF9">
    <property type="entry name" value="OS06G0107000 PROTEIN"/>
    <property type="match status" value="1"/>
</dbReference>
<dbReference type="PROSITE" id="PS51858">
    <property type="entry name" value="PPPDE"/>
    <property type="match status" value="1"/>
</dbReference>
<comment type="caution">
    <text evidence="6">The sequence shown here is derived from an EMBL/GenBank/DDBJ whole genome shotgun (WGS) entry which is preliminary data.</text>
</comment>
<evidence type="ECO:0000256" key="3">
    <source>
        <dbReference type="ARBA" id="ARBA00022801"/>
    </source>
</evidence>
<name>A0AAE0GLX4_9CHLO</name>
<sequence length="263" mass="28581">MGEPIIMQVYDLSQNSAIAQLNKVTYELTGAGGLFHTAIEIYGMEYSFGYTENGTGVFGNLPTKCTMHTYKSAVTLGETKLSKLQVKEILQQLMVEYPGTSYDLLNRNCCSFCDDFSRRLGLEEGIPKWVHRFANIGASTVCAVETAVAKAKSFDEHHSISLRAKKSWSGVASAASAAVEKTKKFDSKHNISSTAAEQARKGYASLASGWKVFKQQVIEPLGPIINIDEDEDSDRPLPVPPPVSQPPPNPGPAVPEPTVNPTN</sequence>
<comment type="similarity">
    <text evidence="1">Belongs to the DeSI family.</text>
</comment>
<dbReference type="InterPro" id="IPR008580">
    <property type="entry name" value="PPPDE_dom"/>
</dbReference>
<protein>
    <recommendedName>
        <fullName evidence="5">PPPDE domain-containing protein</fullName>
    </recommendedName>
</protein>
<evidence type="ECO:0000313" key="6">
    <source>
        <dbReference type="EMBL" id="KAK3280509.1"/>
    </source>
</evidence>
<dbReference type="PANTHER" id="PTHR12378">
    <property type="entry name" value="DESUMOYLATING ISOPEPTIDASE"/>
    <property type="match status" value="1"/>
</dbReference>
<dbReference type="Gene3D" id="3.90.1720.30">
    <property type="entry name" value="PPPDE domains"/>
    <property type="match status" value="1"/>
</dbReference>
<keyword evidence="3" id="KW-0378">Hydrolase</keyword>
<dbReference type="Pfam" id="PF05903">
    <property type="entry name" value="Peptidase_C97"/>
    <property type="match status" value="1"/>
</dbReference>
<dbReference type="Proteomes" id="UP001190700">
    <property type="component" value="Unassembled WGS sequence"/>
</dbReference>
<proteinExistence type="inferred from homology"/>
<feature type="region of interest" description="Disordered" evidence="4">
    <location>
        <begin position="223"/>
        <end position="263"/>
    </location>
</feature>